<dbReference type="Gene3D" id="3.40.50.1820">
    <property type="entry name" value="alpha/beta hydrolase"/>
    <property type="match status" value="1"/>
</dbReference>
<evidence type="ECO:0000256" key="3">
    <source>
        <dbReference type="ARBA" id="ARBA00022801"/>
    </source>
</evidence>
<proteinExistence type="inferred from homology"/>
<keyword evidence="2" id="KW-0719">Serine esterase</keyword>
<evidence type="ECO:0000256" key="1">
    <source>
        <dbReference type="ARBA" id="ARBA00010884"/>
    </source>
</evidence>
<dbReference type="InterPro" id="IPR012020">
    <property type="entry name" value="ABHD4"/>
</dbReference>
<reference evidence="6" key="1">
    <citation type="submission" date="2020-10" db="EMBL/GenBank/DDBJ databases">
        <title>Connecting structure to function with the recovery of over 1000 high-quality activated sludge metagenome-assembled genomes encoding full-length rRNA genes using long-read sequencing.</title>
        <authorList>
            <person name="Singleton C.M."/>
            <person name="Petriglieri F."/>
            <person name="Kristensen J.M."/>
            <person name="Kirkegaard R.H."/>
            <person name="Michaelsen T.Y."/>
            <person name="Andersen M.H."/>
            <person name="Karst S.M."/>
            <person name="Dueholm M.S."/>
            <person name="Nielsen P.H."/>
            <person name="Albertsen M."/>
        </authorList>
    </citation>
    <scope>NUCLEOTIDE SEQUENCE</scope>
    <source>
        <strain evidence="6">Skiv_18-Q3-R9-52_MAXAC.067</strain>
    </source>
</reference>
<dbReference type="AlphaFoldDB" id="A0A9D7XGA3"/>
<keyword evidence="3" id="KW-0378">Hydrolase</keyword>
<evidence type="ECO:0000259" key="5">
    <source>
        <dbReference type="Pfam" id="PF12697"/>
    </source>
</evidence>
<dbReference type="GO" id="GO:0034338">
    <property type="term" value="F:short-chain carboxylesterase activity"/>
    <property type="evidence" value="ECO:0007669"/>
    <property type="project" value="TreeGrafter"/>
</dbReference>
<evidence type="ECO:0000256" key="4">
    <source>
        <dbReference type="PIRSR" id="PIRSR005211-1"/>
    </source>
</evidence>
<feature type="domain" description="AB hydrolase-1" evidence="5">
    <location>
        <begin position="67"/>
        <end position="302"/>
    </location>
</feature>
<feature type="active site" description="Charge relay system" evidence="4">
    <location>
        <position position="269"/>
    </location>
</feature>
<dbReference type="PROSITE" id="PS01133">
    <property type="entry name" value="UPF0017"/>
    <property type="match status" value="1"/>
</dbReference>
<feature type="active site" description="Charge relay system" evidence="4">
    <location>
        <position position="296"/>
    </location>
</feature>
<dbReference type="EMBL" id="JADKIO010000005">
    <property type="protein sequence ID" value="MBK9796021.1"/>
    <property type="molecule type" value="Genomic_DNA"/>
</dbReference>
<name>A0A9D7XGA3_9BACT</name>
<organism evidence="6 7">
    <name type="scientific">Candidatus Geothrix skivensis</name>
    <dbReference type="NCBI Taxonomy" id="2954439"/>
    <lineage>
        <taxon>Bacteria</taxon>
        <taxon>Pseudomonadati</taxon>
        <taxon>Acidobacteriota</taxon>
        <taxon>Holophagae</taxon>
        <taxon>Holophagales</taxon>
        <taxon>Holophagaceae</taxon>
        <taxon>Geothrix</taxon>
    </lineage>
</organism>
<dbReference type="Pfam" id="PF12697">
    <property type="entry name" value="Abhydrolase_6"/>
    <property type="match status" value="1"/>
</dbReference>
<dbReference type="PANTHER" id="PTHR10794">
    <property type="entry name" value="ABHYDROLASE DOMAIN-CONTAINING PROTEIN"/>
    <property type="match status" value="1"/>
</dbReference>
<dbReference type="InterPro" id="IPR000073">
    <property type="entry name" value="AB_hydrolase_1"/>
</dbReference>
<protein>
    <submittedName>
        <fullName evidence="6">Thioesterase</fullName>
    </submittedName>
</protein>
<dbReference type="PANTHER" id="PTHR10794:SF94">
    <property type="entry name" value="ESTERASE YHET-RELATED"/>
    <property type="match status" value="1"/>
</dbReference>
<dbReference type="InterPro" id="IPR000952">
    <property type="entry name" value="AB_hydrolase_4_CS"/>
</dbReference>
<evidence type="ECO:0000256" key="2">
    <source>
        <dbReference type="ARBA" id="ARBA00022487"/>
    </source>
</evidence>
<dbReference type="SUPFAM" id="SSF53474">
    <property type="entry name" value="alpha/beta-Hydrolases"/>
    <property type="match status" value="1"/>
</dbReference>
<evidence type="ECO:0000313" key="7">
    <source>
        <dbReference type="Proteomes" id="UP000886657"/>
    </source>
</evidence>
<dbReference type="PIRSF" id="PIRSF005211">
    <property type="entry name" value="Ab_hydro_YheT"/>
    <property type="match status" value="1"/>
</dbReference>
<sequence length="325" mass="35607">MLRLDPPPLPCRAPWWAPSGHLQTILGNYLPGEPPAFPSEPFRIPLPDGDQLAGRHYPGETEVLTLVFHGLGGDDQAHYVRRTVAMARKLGHHVWTVNHRGCGEGRGLAKRPYHSGSGDDLGVTFAAARVRHPGLRQLAVAYSLSANALLLNLGGGLPEAVATPDAAIAVNPPIDLGACAAAIHGGLSRLYELRFIRRCRLAIQQRIEDGLIPSVYPTWPTMSLREFDEAYTAPAGGFQDADDYYARCSARHHLAKITVPTVVLMAQDDPFIPWRHAVEASTSPAVHLHLEARGGHMGYLSRDLPGHRWLPYAVEHYARQLLARD</sequence>
<feature type="active site" description="Charge relay system" evidence="4">
    <location>
        <position position="143"/>
    </location>
</feature>
<comment type="caution">
    <text evidence="6">The sequence shown here is derived from an EMBL/GenBank/DDBJ whole genome shotgun (WGS) entry which is preliminary data.</text>
</comment>
<dbReference type="InterPro" id="IPR029058">
    <property type="entry name" value="AB_hydrolase_fold"/>
</dbReference>
<comment type="similarity">
    <text evidence="1">Belongs to the AB hydrolase superfamily. AB hydrolase 4 family.</text>
</comment>
<evidence type="ECO:0000313" key="6">
    <source>
        <dbReference type="EMBL" id="MBK9796021.1"/>
    </source>
</evidence>
<gene>
    <name evidence="6" type="ORF">IPP58_05910</name>
</gene>
<dbReference type="InterPro" id="IPR050960">
    <property type="entry name" value="AB_hydrolase_4_sf"/>
</dbReference>
<dbReference type="GO" id="GO:0047372">
    <property type="term" value="F:monoacylglycerol lipase activity"/>
    <property type="evidence" value="ECO:0007669"/>
    <property type="project" value="TreeGrafter"/>
</dbReference>
<dbReference type="Proteomes" id="UP000886657">
    <property type="component" value="Unassembled WGS sequence"/>
</dbReference>
<accession>A0A9D7XGA3</accession>